<evidence type="ECO:0000259" key="10">
    <source>
        <dbReference type="Pfam" id="PF05922"/>
    </source>
</evidence>
<dbReference type="SUPFAM" id="SSF52743">
    <property type="entry name" value="Subtilisin-like"/>
    <property type="match status" value="1"/>
</dbReference>
<reference evidence="12" key="2">
    <citation type="journal article" date="2017" name="J. Anim. Genet.">
        <title>Multiple reference genome sequences of hot pepper reveal the massive evolution of plant disease resistance genes by retroduplication.</title>
        <authorList>
            <person name="Kim S."/>
            <person name="Park J."/>
            <person name="Yeom S.-I."/>
            <person name="Kim Y.-M."/>
            <person name="Seo E."/>
            <person name="Kim K.-T."/>
            <person name="Kim M.-S."/>
            <person name="Lee J.M."/>
            <person name="Cheong K."/>
            <person name="Shin H.-S."/>
            <person name="Kim S.-B."/>
            <person name="Han K."/>
            <person name="Lee J."/>
            <person name="Park M."/>
            <person name="Lee H.-A."/>
            <person name="Lee H.-Y."/>
            <person name="Lee Y."/>
            <person name="Oh S."/>
            <person name="Lee J.H."/>
            <person name="Choi E."/>
            <person name="Choi E."/>
            <person name="Lee S.E."/>
            <person name="Jeon J."/>
            <person name="Kim H."/>
            <person name="Choi G."/>
            <person name="Song H."/>
            <person name="Lee J."/>
            <person name="Lee S.-C."/>
            <person name="Kwon J.-K."/>
            <person name="Lee H.-Y."/>
            <person name="Koo N."/>
            <person name="Hong Y."/>
            <person name="Kim R.W."/>
            <person name="Kang W.-H."/>
            <person name="Huh J.H."/>
            <person name="Kang B.-C."/>
            <person name="Yang T.-J."/>
            <person name="Lee Y.-H."/>
            <person name="Bennetzen J.L."/>
            <person name="Choi D."/>
        </authorList>
    </citation>
    <scope>NUCLEOTIDE SEQUENCE [LARGE SCALE GENOMIC DNA]</scope>
    <source>
        <strain evidence="12">cv. PBC81</strain>
    </source>
</reference>
<dbReference type="CDD" id="cd04852">
    <property type="entry name" value="Peptidases_S8_3"/>
    <property type="match status" value="1"/>
</dbReference>
<dbReference type="AlphaFoldDB" id="A0A2G2V0E5"/>
<keyword evidence="4 7" id="KW-0378">Hydrolase</keyword>
<gene>
    <name evidence="12" type="ORF">CQW23_34028</name>
</gene>
<keyword evidence="3 8" id="KW-0732">Signal</keyword>
<dbReference type="Pfam" id="PF00082">
    <property type="entry name" value="Peptidase_S8"/>
    <property type="match status" value="1"/>
</dbReference>
<dbReference type="InterPro" id="IPR045051">
    <property type="entry name" value="SBT"/>
</dbReference>
<evidence type="ECO:0000256" key="3">
    <source>
        <dbReference type="ARBA" id="ARBA00022729"/>
    </source>
</evidence>
<dbReference type="InterPro" id="IPR010259">
    <property type="entry name" value="S8pro/Inhibitor_I9"/>
</dbReference>
<dbReference type="Gene3D" id="3.40.50.200">
    <property type="entry name" value="Peptidase S8/S53 domain"/>
    <property type="match status" value="2"/>
</dbReference>
<evidence type="ECO:0000259" key="11">
    <source>
        <dbReference type="Pfam" id="PF17766"/>
    </source>
</evidence>
<evidence type="ECO:0000256" key="8">
    <source>
        <dbReference type="SAM" id="SignalP"/>
    </source>
</evidence>
<dbReference type="EMBL" id="MLFT02000841">
    <property type="protein sequence ID" value="PHT26358.1"/>
    <property type="molecule type" value="Genomic_DNA"/>
</dbReference>
<evidence type="ECO:0000313" key="12">
    <source>
        <dbReference type="EMBL" id="PHT26358.1"/>
    </source>
</evidence>
<evidence type="ECO:0000256" key="5">
    <source>
        <dbReference type="ARBA" id="ARBA00022825"/>
    </source>
</evidence>
<feature type="domain" description="Inhibitor I9" evidence="10">
    <location>
        <begin position="23"/>
        <end position="104"/>
    </location>
</feature>
<proteinExistence type="inferred from homology"/>
<dbReference type="CDD" id="cd02120">
    <property type="entry name" value="PA_subtilisin_like"/>
    <property type="match status" value="1"/>
</dbReference>
<dbReference type="OrthoDB" id="206201at2759"/>
<feature type="active site" description="Charge relay system" evidence="6 7">
    <location>
        <position position="213"/>
    </location>
</feature>
<keyword evidence="5 7" id="KW-0720">Serine protease</keyword>
<dbReference type="PROSITE" id="PS51892">
    <property type="entry name" value="SUBTILASE"/>
    <property type="match status" value="1"/>
</dbReference>
<evidence type="ECO:0000256" key="7">
    <source>
        <dbReference type="PROSITE-ProRule" id="PRU01240"/>
    </source>
</evidence>
<feature type="domain" description="Peptidase S8/S53" evidence="9">
    <location>
        <begin position="129"/>
        <end position="526"/>
    </location>
</feature>
<accession>A0A2G2V0E5</accession>
<dbReference type="GO" id="GO:0004252">
    <property type="term" value="F:serine-type endopeptidase activity"/>
    <property type="evidence" value="ECO:0007669"/>
    <property type="project" value="UniProtKB-UniRule"/>
</dbReference>
<dbReference type="Pfam" id="PF17766">
    <property type="entry name" value="fn3_6"/>
    <property type="match status" value="1"/>
</dbReference>
<dbReference type="PROSITE" id="PS00138">
    <property type="entry name" value="SUBTILASE_SER"/>
    <property type="match status" value="1"/>
</dbReference>
<dbReference type="FunFam" id="3.40.50.200:FF:000006">
    <property type="entry name" value="Subtilisin-like protease SBT1.5"/>
    <property type="match status" value="1"/>
</dbReference>
<dbReference type="InterPro" id="IPR015500">
    <property type="entry name" value="Peptidase_S8_subtilisin-rel"/>
</dbReference>
<comment type="caution">
    <text evidence="12">The sequence shown here is derived from an EMBL/GenBank/DDBJ whole genome shotgun (WGS) entry which is preliminary data.</text>
</comment>
<evidence type="ECO:0000256" key="2">
    <source>
        <dbReference type="ARBA" id="ARBA00022670"/>
    </source>
</evidence>
<protein>
    <submittedName>
        <fullName evidence="12">Subtilisin-like protease SBT1.2</fullName>
    </submittedName>
</protein>
<reference evidence="12" key="1">
    <citation type="journal article" date="2017" name="Genome Biol.">
        <title>New reference genome sequences of hot pepper reveal the massive evolution of plant disease-resistance genes by retroduplication.</title>
        <authorList>
            <person name="Kim S."/>
            <person name="Park J."/>
            <person name="Yeom S.I."/>
            <person name="Kim Y.M."/>
            <person name="Seo E."/>
            <person name="Kim K.T."/>
            <person name="Kim M.S."/>
            <person name="Lee J.M."/>
            <person name="Cheong K."/>
            <person name="Shin H.S."/>
            <person name="Kim S.B."/>
            <person name="Han K."/>
            <person name="Lee J."/>
            <person name="Park M."/>
            <person name="Lee H.A."/>
            <person name="Lee H.Y."/>
            <person name="Lee Y."/>
            <person name="Oh S."/>
            <person name="Lee J.H."/>
            <person name="Choi E."/>
            <person name="Choi E."/>
            <person name="Lee S.E."/>
            <person name="Jeon J."/>
            <person name="Kim H."/>
            <person name="Choi G."/>
            <person name="Song H."/>
            <person name="Lee J."/>
            <person name="Lee S.C."/>
            <person name="Kwon J.K."/>
            <person name="Lee H.Y."/>
            <person name="Koo N."/>
            <person name="Hong Y."/>
            <person name="Kim R.W."/>
            <person name="Kang W.H."/>
            <person name="Huh J.H."/>
            <person name="Kang B.C."/>
            <person name="Yang T.J."/>
            <person name="Lee Y.H."/>
            <person name="Bennetzen J.L."/>
            <person name="Choi D."/>
        </authorList>
    </citation>
    <scope>NUCLEOTIDE SEQUENCE [LARGE SCALE GENOMIC DNA]</scope>
    <source>
        <strain evidence="12">PBC81</strain>
        <tissue evidence="12">Leaf</tissue>
    </source>
</reference>
<keyword evidence="2 7" id="KW-0645">Protease</keyword>
<feature type="active site" description="Charge relay system" evidence="6 7">
    <location>
        <position position="138"/>
    </location>
</feature>
<dbReference type="InterPro" id="IPR041469">
    <property type="entry name" value="Subtilisin-like_FN3"/>
</dbReference>
<dbReference type="InterPro" id="IPR036852">
    <property type="entry name" value="Peptidase_S8/S53_dom_sf"/>
</dbReference>
<feature type="chain" id="PRO_5013733781" evidence="8">
    <location>
        <begin position="19"/>
        <end position="742"/>
    </location>
</feature>
<dbReference type="Gene3D" id="3.30.70.80">
    <property type="entry name" value="Peptidase S8 propeptide/proteinase inhibitor I9"/>
    <property type="match status" value="1"/>
</dbReference>
<evidence type="ECO:0000259" key="9">
    <source>
        <dbReference type="Pfam" id="PF00082"/>
    </source>
</evidence>
<dbReference type="InterPro" id="IPR034197">
    <property type="entry name" value="Peptidases_S8_3"/>
</dbReference>
<evidence type="ECO:0000256" key="4">
    <source>
        <dbReference type="ARBA" id="ARBA00022801"/>
    </source>
</evidence>
<dbReference type="InterPro" id="IPR037045">
    <property type="entry name" value="S8pro/Inhibitor_I9_sf"/>
</dbReference>
<dbReference type="GO" id="GO:0006508">
    <property type="term" value="P:proteolysis"/>
    <property type="evidence" value="ECO:0007669"/>
    <property type="project" value="UniProtKB-KW"/>
</dbReference>
<feature type="active site" description="Charge relay system" evidence="6 7">
    <location>
        <position position="490"/>
    </location>
</feature>
<sequence>MESSTLFSFLCLLLSLEAQDLQTYIVQLHPHGETRPPFSPKLQWHLSFLAKAVFSGEEDSSSRLLYSYHSAMEGFAARLIESELEFLRESNDELSIRAERKIEIQTIYSYKFLGLSPTTEGAWLKFGFGRGAIIGALDTGVWPESPSFDDHGMPPVPQKWRGICQGGQYFNSSSCNRKLIGARFFSKGHHVASMTSSPDAVEEYVSPRDSHGHGTHTASTAGGAAVPMAGVLGNGAGEAQGMAPGSHLAISKVCWFSGCYSSDILAAMDVTIRDGVDILSLSLGGFPIPLYDDTIAIGSFRAMEHGISVICAAGNNGPIKSSVANGAPWIATIGASTLDRKFPVLVQLGNGKFLYGESLYPGKLVPSSRKSLEIVYVKDRDKGSEFCLGEKGQVVKEAGGAAMILANTAINLEEDSVDVQVLPATLIGFDEAIQLQNYLNSTKRPTARFRFGGMVIGKPRAPAVAQFSSRGPSYTDPSILKPDLIAPGTSMACPQVSGIAALLHSAHPKWTPAAIRSALVTTTDTADHLGKPIMDGDAPAKFFAAGAGHVNPGRAIDPGLIYDIQVDEYITHLCTIGYRNSEVFSITHRNVSCHDILQNNRGFTLNYPSISIIFRAGMTRKMIKRRVTNVGNPNSIYSVDVMAPEGVKVRVKPRLLIFKHVNQRLSYRVWFISRKRIGSKRMSFAEGQIDMVRCRKQRQESQESYFSHMGINEVKAISTVTTAAPNIHCLSSKLPIRNFTNS</sequence>
<name>A0A2G2V0E5_CAPBA</name>
<dbReference type="Pfam" id="PF05922">
    <property type="entry name" value="Inhibitor_I9"/>
    <property type="match status" value="1"/>
</dbReference>
<comment type="similarity">
    <text evidence="1 7">Belongs to the peptidase S8 family.</text>
</comment>
<dbReference type="PANTHER" id="PTHR10795">
    <property type="entry name" value="PROPROTEIN CONVERTASE SUBTILISIN/KEXIN"/>
    <property type="match status" value="1"/>
</dbReference>
<dbReference type="Gene3D" id="3.50.30.30">
    <property type="match status" value="1"/>
</dbReference>
<evidence type="ECO:0000256" key="6">
    <source>
        <dbReference type="PIRSR" id="PIRSR615500-1"/>
    </source>
</evidence>
<feature type="signal peptide" evidence="8">
    <location>
        <begin position="1"/>
        <end position="18"/>
    </location>
</feature>
<dbReference type="InterPro" id="IPR023828">
    <property type="entry name" value="Peptidase_S8_Ser-AS"/>
</dbReference>
<dbReference type="PRINTS" id="PR00723">
    <property type="entry name" value="SUBTILISIN"/>
</dbReference>
<evidence type="ECO:0000256" key="1">
    <source>
        <dbReference type="ARBA" id="ARBA00011073"/>
    </source>
</evidence>
<dbReference type="STRING" id="33114.A0A2G2V0E5"/>
<dbReference type="Gene3D" id="2.60.40.2310">
    <property type="match status" value="1"/>
</dbReference>
<feature type="domain" description="Subtilisin-like protease fibronectin type-III" evidence="11">
    <location>
        <begin position="605"/>
        <end position="692"/>
    </location>
</feature>
<dbReference type="InterPro" id="IPR000209">
    <property type="entry name" value="Peptidase_S8/S53_dom"/>
</dbReference>
<organism evidence="12">
    <name type="scientific">Capsicum baccatum</name>
    <name type="common">Peruvian pepper</name>
    <dbReference type="NCBI Taxonomy" id="33114"/>
    <lineage>
        <taxon>Eukaryota</taxon>
        <taxon>Viridiplantae</taxon>
        <taxon>Streptophyta</taxon>
        <taxon>Embryophyta</taxon>
        <taxon>Tracheophyta</taxon>
        <taxon>Spermatophyta</taxon>
        <taxon>Magnoliopsida</taxon>
        <taxon>eudicotyledons</taxon>
        <taxon>Gunneridae</taxon>
        <taxon>Pentapetalae</taxon>
        <taxon>asterids</taxon>
        <taxon>lamiids</taxon>
        <taxon>Solanales</taxon>
        <taxon>Solanaceae</taxon>
        <taxon>Solanoideae</taxon>
        <taxon>Capsiceae</taxon>
        <taxon>Capsicum</taxon>
    </lineage>
</organism>